<dbReference type="AlphaFoldDB" id="A0A2V4A9H9"/>
<feature type="transmembrane region" description="Helical" evidence="1">
    <location>
        <begin position="298"/>
        <end position="317"/>
    </location>
</feature>
<protein>
    <recommendedName>
        <fullName evidence="4">Peptidase M50 domain-containing protein</fullName>
    </recommendedName>
</protein>
<feature type="transmembrane region" description="Helical" evidence="1">
    <location>
        <begin position="147"/>
        <end position="166"/>
    </location>
</feature>
<feature type="transmembrane region" description="Helical" evidence="1">
    <location>
        <begin position="114"/>
        <end position="132"/>
    </location>
</feature>
<dbReference type="GO" id="GO:0004222">
    <property type="term" value="F:metalloendopeptidase activity"/>
    <property type="evidence" value="ECO:0007669"/>
    <property type="project" value="InterPro"/>
</dbReference>
<evidence type="ECO:0008006" key="4">
    <source>
        <dbReference type="Google" id="ProtNLM"/>
    </source>
</evidence>
<feature type="transmembrane region" description="Helical" evidence="1">
    <location>
        <begin position="178"/>
        <end position="198"/>
    </location>
</feature>
<proteinExistence type="predicted"/>
<comment type="caution">
    <text evidence="2">The sequence shown here is derived from an EMBL/GenBank/DDBJ whole genome shotgun (WGS) entry which is preliminary data.</text>
</comment>
<keyword evidence="1" id="KW-1133">Transmembrane helix</keyword>
<sequence>MLNRNITLKQLEIVKNSEQFVVVYRDKIFYVGDLMGLILIDLKNGLCLEEICKKNNQVDSCPFIKVEINNFLDNIGNSSKSKQNNYIYFKVPLLKQKVVVFLSRFFIPLFKSRTIAYMSVISIACNLLYLFNSQVLPDVKLNSTTALYYYIILLICFVIHELGHTAASISFNVTPKEIGFGIYIIFPVLYADVTRVWILDKSKKIIVNYAGIYLQLILNCVLIVVQMACSNTYANLFNGIIKANISVIIFSLFPFIKNDGYWIISDYFGLNNLLSKAKRVPVYLWLNKKIDFSPKSNIVIILFSLCYYIFRFYVIYITAKLFTRVLFSMPNETIDFGFILKLSLSGLGLFFSVYSTYKLIELLVGEYKNNATLKNV</sequence>
<dbReference type="PANTHER" id="PTHR13325:SF3">
    <property type="entry name" value="MEMBRANE-BOUND TRANSCRIPTION FACTOR SITE-2 PROTEASE"/>
    <property type="match status" value="1"/>
</dbReference>
<dbReference type="RefSeq" id="WP_110360997.1">
    <property type="nucleotide sequence ID" value="NZ_QFLI01000005.1"/>
</dbReference>
<reference evidence="2 3" key="1">
    <citation type="submission" date="2018-05" db="EMBL/GenBank/DDBJ databases">
        <title>Marinifilum breve JC075T sp. nov., a marine bacterium isolated from Yongle Blue Hole in the South China Sea.</title>
        <authorList>
            <person name="Fu T."/>
        </authorList>
    </citation>
    <scope>NUCLEOTIDE SEQUENCE [LARGE SCALE GENOMIC DNA]</scope>
    <source>
        <strain evidence="2 3">JC075</strain>
    </source>
</reference>
<gene>
    <name evidence="2" type="ORF">DF185_11975</name>
</gene>
<accession>A0A2V4A9H9</accession>
<dbReference type="GO" id="GO:0031293">
    <property type="term" value="P:membrane protein intracellular domain proteolysis"/>
    <property type="evidence" value="ECO:0007669"/>
    <property type="project" value="TreeGrafter"/>
</dbReference>
<keyword evidence="3" id="KW-1185">Reference proteome</keyword>
<dbReference type="GO" id="GO:0005737">
    <property type="term" value="C:cytoplasm"/>
    <property type="evidence" value="ECO:0007669"/>
    <property type="project" value="TreeGrafter"/>
</dbReference>
<evidence type="ECO:0000313" key="2">
    <source>
        <dbReference type="EMBL" id="PXY00624.1"/>
    </source>
</evidence>
<keyword evidence="1" id="KW-0472">Membrane</keyword>
<feature type="transmembrane region" description="Helical" evidence="1">
    <location>
        <begin position="338"/>
        <end position="357"/>
    </location>
</feature>
<dbReference type="InterPro" id="IPR001193">
    <property type="entry name" value="MBTPS2"/>
</dbReference>
<dbReference type="GO" id="GO:0016020">
    <property type="term" value="C:membrane"/>
    <property type="evidence" value="ECO:0007669"/>
    <property type="project" value="InterPro"/>
</dbReference>
<dbReference type="PANTHER" id="PTHR13325">
    <property type="entry name" value="PROTEASE M50 MEMBRANE-BOUND TRANSCRIPTION FACTOR SITE 2 PROTEASE"/>
    <property type="match status" value="1"/>
</dbReference>
<evidence type="ECO:0000313" key="3">
    <source>
        <dbReference type="Proteomes" id="UP000248079"/>
    </source>
</evidence>
<dbReference type="OrthoDB" id="9759690at2"/>
<name>A0A2V4A9H9_9BACT</name>
<organism evidence="2 3">
    <name type="scientific">Marinifilum breve</name>
    <dbReference type="NCBI Taxonomy" id="2184082"/>
    <lineage>
        <taxon>Bacteria</taxon>
        <taxon>Pseudomonadati</taxon>
        <taxon>Bacteroidota</taxon>
        <taxon>Bacteroidia</taxon>
        <taxon>Marinilabiliales</taxon>
        <taxon>Marinifilaceae</taxon>
    </lineage>
</organism>
<feature type="transmembrane region" description="Helical" evidence="1">
    <location>
        <begin position="210"/>
        <end position="229"/>
    </location>
</feature>
<evidence type="ECO:0000256" key="1">
    <source>
        <dbReference type="SAM" id="Phobius"/>
    </source>
</evidence>
<keyword evidence="1" id="KW-0812">Transmembrane</keyword>
<dbReference type="Proteomes" id="UP000248079">
    <property type="component" value="Unassembled WGS sequence"/>
</dbReference>
<dbReference type="EMBL" id="QFLI01000005">
    <property type="protein sequence ID" value="PXY00624.1"/>
    <property type="molecule type" value="Genomic_DNA"/>
</dbReference>
<feature type="transmembrane region" description="Helical" evidence="1">
    <location>
        <begin position="236"/>
        <end position="256"/>
    </location>
</feature>